<dbReference type="GO" id="GO:0035438">
    <property type="term" value="F:cyclic-di-GMP binding"/>
    <property type="evidence" value="ECO:0007669"/>
    <property type="project" value="InterPro"/>
</dbReference>
<dbReference type="Gene3D" id="2.40.10.220">
    <property type="entry name" value="predicted glycosyltransferase like domains"/>
    <property type="match status" value="1"/>
</dbReference>
<gene>
    <name evidence="3" type="ORF">MAGMO_1355</name>
</gene>
<dbReference type="AlphaFoldDB" id="A0A1S7LF24"/>
<evidence type="ECO:0000256" key="1">
    <source>
        <dbReference type="SAM" id="MobiDB-lite"/>
    </source>
</evidence>
<organism evidence="3">
    <name type="scientific">Magnetococcus massalia (strain MO-1)</name>
    <dbReference type="NCBI Taxonomy" id="451514"/>
    <lineage>
        <taxon>Bacteria</taxon>
        <taxon>Pseudomonadati</taxon>
        <taxon>Pseudomonadota</taxon>
        <taxon>Magnetococcia</taxon>
        <taxon>Magnetococcales</taxon>
        <taxon>Magnetococcaceae</taxon>
        <taxon>Magnetococcus</taxon>
    </lineage>
</organism>
<name>A0A1S7LF24_MAGMO</name>
<reference evidence="3" key="1">
    <citation type="submission" date="2015-04" db="EMBL/GenBank/DDBJ databases">
        <authorList>
            <person name="Syromyatnikov M.Y."/>
            <person name="Popov V.N."/>
        </authorList>
    </citation>
    <scope>NUCLEOTIDE SEQUENCE</scope>
    <source>
        <strain evidence="3">MO-1</strain>
    </source>
</reference>
<dbReference type="Pfam" id="PF07238">
    <property type="entry name" value="PilZ"/>
    <property type="match status" value="1"/>
</dbReference>
<protein>
    <recommendedName>
        <fullName evidence="2">PilZ domain-containing protein</fullName>
    </recommendedName>
</protein>
<sequence>MLSVVRKEGQGRSGNLDYENAEKLESPEEVASLIAAWAQAGSSVFVRLNSSDTPYSTLFVKPDAYENVEYQDGGFLLEPLYPPIGNLKVRNQSSILLEVSYDSYIYHVNVPYNGVCYHEDGRRMLELGIPAPIPRWSQMRSNRRVPCPGSCSLTLEIKRPSGLSFEVPLRDISMGGLSCWYPKNQAKFSEGAKVKCIITSLTMPKPLEINGRILRNHSRGHGTYMRIFFDENARSIQKRISMVVDGVHKGRSQSRKRLLGL</sequence>
<evidence type="ECO:0000259" key="2">
    <source>
        <dbReference type="Pfam" id="PF07238"/>
    </source>
</evidence>
<evidence type="ECO:0000313" key="3">
    <source>
        <dbReference type="EMBL" id="CRH05545.1"/>
    </source>
</evidence>
<dbReference type="EMBL" id="LO017727">
    <property type="protein sequence ID" value="CRH05545.1"/>
    <property type="molecule type" value="Genomic_DNA"/>
</dbReference>
<dbReference type="InterPro" id="IPR009875">
    <property type="entry name" value="PilZ_domain"/>
</dbReference>
<proteinExistence type="predicted"/>
<accession>A0A1S7LF24</accession>
<feature type="domain" description="PilZ" evidence="2">
    <location>
        <begin position="140"/>
        <end position="229"/>
    </location>
</feature>
<feature type="region of interest" description="Disordered" evidence="1">
    <location>
        <begin position="1"/>
        <end position="20"/>
    </location>
</feature>
<feature type="compositionally biased region" description="Basic and acidic residues" evidence="1">
    <location>
        <begin position="1"/>
        <end position="10"/>
    </location>
</feature>